<gene>
    <name evidence="2" type="ORF">SP6_43_02650</name>
</gene>
<name>A0A0C9MVY9_SPHPI</name>
<feature type="transmembrane region" description="Helical" evidence="1">
    <location>
        <begin position="113"/>
        <end position="134"/>
    </location>
</feature>
<feature type="transmembrane region" description="Helical" evidence="1">
    <location>
        <begin position="86"/>
        <end position="107"/>
    </location>
</feature>
<keyword evidence="1" id="KW-0812">Transmembrane</keyword>
<sequence>MRKLLIALASGLIFGFGLIVSAMIAPSKVLAFLDVAAPSWDPSLALVLASAVMVSALGFALGRRRDAPLFAPAFNGPSSRSLDKKLLSGAALFGVGWGLVGYCPGPALVALSLGAPAALVFVVAMLAGMGVFALQERYRAARPGANP</sequence>
<evidence type="ECO:0000313" key="3">
    <source>
        <dbReference type="Proteomes" id="UP000032025"/>
    </source>
</evidence>
<organism evidence="2 3">
    <name type="scientific">Sphingomonas paucimobilis NBRC 13935</name>
    <dbReference type="NCBI Taxonomy" id="1219050"/>
    <lineage>
        <taxon>Bacteria</taxon>
        <taxon>Pseudomonadati</taxon>
        <taxon>Pseudomonadota</taxon>
        <taxon>Alphaproteobacteria</taxon>
        <taxon>Sphingomonadales</taxon>
        <taxon>Sphingomonadaceae</taxon>
        <taxon>Sphingomonas</taxon>
    </lineage>
</organism>
<keyword evidence="3" id="KW-1185">Reference proteome</keyword>
<proteinExistence type="predicted"/>
<dbReference type="EMBL" id="BBJS01000043">
    <property type="protein sequence ID" value="GAN14766.1"/>
    <property type="molecule type" value="Genomic_DNA"/>
</dbReference>
<dbReference type="InterPro" id="IPR046513">
    <property type="entry name" value="DUF6691"/>
</dbReference>
<protein>
    <submittedName>
        <fullName evidence="2">DNA, contig: SP643</fullName>
    </submittedName>
</protein>
<dbReference type="GeneID" id="78525744"/>
<keyword evidence="1" id="KW-0472">Membrane</keyword>
<dbReference type="Proteomes" id="UP000032025">
    <property type="component" value="Unassembled WGS sequence"/>
</dbReference>
<feature type="transmembrane region" description="Helical" evidence="1">
    <location>
        <begin position="41"/>
        <end position="61"/>
    </location>
</feature>
<comment type="caution">
    <text evidence="2">The sequence shown here is derived from an EMBL/GenBank/DDBJ whole genome shotgun (WGS) entry which is preliminary data.</text>
</comment>
<dbReference type="Pfam" id="PF20398">
    <property type="entry name" value="DUF6691"/>
    <property type="match status" value="1"/>
</dbReference>
<evidence type="ECO:0000313" key="2">
    <source>
        <dbReference type="EMBL" id="GAN14766.1"/>
    </source>
</evidence>
<evidence type="ECO:0000256" key="1">
    <source>
        <dbReference type="SAM" id="Phobius"/>
    </source>
</evidence>
<dbReference type="RefSeq" id="WP_004213266.1">
    <property type="nucleotide sequence ID" value="NZ_BBJS01000043.1"/>
</dbReference>
<dbReference type="AlphaFoldDB" id="A0A0C9MVY9"/>
<accession>A0A0C9MVY9</accession>
<reference evidence="2 3" key="1">
    <citation type="submission" date="2014-08" db="EMBL/GenBank/DDBJ databases">
        <title>Whole genome shotgun sequence of Sphingomonas paucimobilis NBRC 13935.</title>
        <authorList>
            <person name="Hosoyama A."/>
            <person name="Hashimoto M."/>
            <person name="Hosoyama Y."/>
            <person name="Noguchi M."/>
            <person name="Uohara A."/>
            <person name="Ohji S."/>
            <person name="Katano-Makiyama Y."/>
            <person name="Ichikawa N."/>
            <person name="Kimura A."/>
            <person name="Yamazoe A."/>
            <person name="Fujita N."/>
        </authorList>
    </citation>
    <scope>NUCLEOTIDE SEQUENCE [LARGE SCALE GENOMIC DNA]</scope>
    <source>
        <strain evidence="2 3">NBRC 13935</strain>
    </source>
</reference>
<keyword evidence="1" id="KW-1133">Transmembrane helix</keyword>